<proteinExistence type="predicted"/>
<accession>B9KZR8</accession>
<name>B9KZR8_THERP</name>
<keyword evidence="5" id="KW-1185">Reference proteome</keyword>
<feature type="region of interest" description="Disordered" evidence="2">
    <location>
        <begin position="31"/>
        <end position="80"/>
    </location>
</feature>
<evidence type="ECO:0000313" key="5">
    <source>
        <dbReference type="Proteomes" id="UP000000447"/>
    </source>
</evidence>
<organism evidence="4 5">
    <name type="scientific">Thermomicrobium roseum (strain ATCC 27502 / DSM 5159 / P-2)</name>
    <dbReference type="NCBI Taxonomy" id="309801"/>
    <lineage>
        <taxon>Bacteria</taxon>
        <taxon>Pseudomonadati</taxon>
        <taxon>Thermomicrobiota</taxon>
        <taxon>Thermomicrobia</taxon>
        <taxon>Thermomicrobiales</taxon>
        <taxon>Thermomicrobiaceae</taxon>
        <taxon>Thermomicrobium</taxon>
    </lineage>
</organism>
<dbReference type="InterPro" id="IPR029050">
    <property type="entry name" value="Immunoprotect_excell_Ig-like"/>
</dbReference>
<evidence type="ECO:0000313" key="4">
    <source>
        <dbReference type="EMBL" id="ACM06266.1"/>
    </source>
</evidence>
<dbReference type="Proteomes" id="UP000000447">
    <property type="component" value="Chromosome"/>
</dbReference>
<dbReference type="eggNOG" id="ENOG5032JJ7">
    <property type="taxonomic scope" value="Bacteria"/>
</dbReference>
<evidence type="ECO:0000256" key="1">
    <source>
        <dbReference type="ARBA" id="ARBA00022729"/>
    </source>
</evidence>
<reference evidence="4 5" key="1">
    <citation type="journal article" date="2009" name="PLoS ONE">
        <title>Complete genome sequence of the aerobic CO-oxidizing thermophile Thermomicrobium roseum.</title>
        <authorList>
            <person name="Wu D."/>
            <person name="Raymond J."/>
            <person name="Wu M."/>
            <person name="Chatterji S."/>
            <person name="Ren Q."/>
            <person name="Graham J.E."/>
            <person name="Bryant D.A."/>
            <person name="Robb F."/>
            <person name="Colman A."/>
            <person name="Tallon L.J."/>
            <person name="Badger J.H."/>
            <person name="Madupu R."/>
            <person name="Ward N.L."/>
            <person name="Eisen J.A."/>
        </authorList>
    </citation>
    <scope>NUCLEOTIDE SEQUENCE [LARGE SCALE GENOMIC DNA]</scope>
    <source>
        <strain evidence="5">ATCC 27502 / DSM 5159 / P-2</strain>
    </source>
</reference>
<keyword evidence="1" id="KW-0732">Signal</keyword>
<evidence type="ECO:0000259" key="3">
    <source>
        <dbReference type="Pfam" id="PF11611"/>
    </source>
</evidence>
<feature type="compositionally biased region" description="Low complexity" evidence="2">
    <location>
        <begin position="45"/>
        <end position="77"/>
    </location>
</feature>
<feature type="region of interest" description="Disordered" evidence="2">
    <location>
        <begin position="231"/>
        <end position="266"/>
    </location>
</feature>
<dbReference type="RefSeq" id="WP_015922485.1">
    <property type="nucleotide sequence ID" value="NC_011959.1"/>
</dbReference>
<feature type="domain" description="DUF4352" evidence="3">
    <location>
        <begin position="280"/>
        <end position="387"/>
    </location>
</feature>
<protein>
    <recommendedName>
        <fullName evidence="3">DUF4352 domain-containing protein</fullName>
    </recommendedName>
</protein>
<feature type="domain" description="DUF4352" evidence="3">
    <location>
        <begin position="107"/>
        <end position="213"/>
    </location>
</feature>
<dbReference type="Gene3D" id="2.60.40.1240">
    <property type="match status" value="2"/>
</dbReference>
<dbReference type="AlphaFoldDB" id="B9KZR8"/>
<sequence>MRRFLKALLIGAGGLLAICVLIAVLVSGGGQGGSTPTPAEASGQVVTTAAAPATSPVAPGERAATATPAPQATPTLPWGTSKEDVHATLAEGQTAELRDGKMVYRLTIERIVDGATSTNPLQRPKEGNRYYLLVIVVENAGDRSSFLTASNFQLRTTAGFDYEPVFAPVGFTEGEGLSQEVSPGGKARGIVVFELPEGEQPLFLKFDPNPFTSAELYFDTPNALELVQSGAVSQPTPAAPEGTPGDRAGKSWGTSKNDRHVPLAPGQSGAIADGKQVYRVTIVNIVDGATSSNMFVQPKEGQKFWLVQVLFENAGTSSISLFPTNWALRTQDGFDHEAEIMVTGFAEGELLSGEVGPGGKLQGIVVFQIPQDAKPLFLKFDPNPLTSAELYFDAQ</sequence>
<dbReference type="InterPro" id="IPR029051">
    <property type="entry name" value="DUF4352"/>
</dbReference>
<dbReference type="OrthoDB" id="166023at2"/>
<dbReference type="EMBL" id="CP001275">
    <property type="protein sequence ID" value="ACM06266.1"/>
    <property type="molecule type" value="Genomic_DNA"/>
</dbReference>
<evidence type="ECO:0000256" key="2">
    <source>
        <dbReference type="SAM" id="MobiDB-lite"/>
    </source>
</evidence>
<dbReference type="KEGG" id="tro:trd_1538"/>
<gene>
    <name evidence="4" type="ordered locus">trd_1538</name>
</gene>
<dbReference type="Pfam" id="PF11611">
    <property type="entry name" value="DUF4352"/>
    <property type="match status" value="2"/>
</dbReference>
<dbReference type="HOGENOM" id="CLU_698159_0_0_0"/>